<dbReference type="GO" id="GO:0006511">
    <property type="term" value="P:ubiquitin-dependent protein catabolic process"/>
    <property type="evidence" value="ECO:0007669"/>
    <property type="project" value="TreeGrafter"/>
</dbReference>
<dbReference type="EC" id="2.3.2.27" evidence="3"/>
<comment type="subcellular location">
    <subcellularLocation>
        <location evidence="2">Membrane</location>
        <topology evidence="2">Multi-pass membrane protein</topology>
    </subcellularLocation>
</comment>
<sequence length="138" mass="15778">MAFSNLISFFYSFMGLIQQPQNKDGTSYKMITLEVLEDVKEGESFHSASGSSSAERLQAGDELCCVCLSRLKMGQETKMLPCLHRFHTLCINRWLSKCRKTCPVCRFSMGEEAKYCKSEEQLTEEMVIWFSSFHVAGF</sequence>
<evidence type="ECO:0000256" key="7">
    <source>
        <dbReference type="ARBA" id="ARBA00022771"/>
    </source>
</evidence>
<evidence type="ECO:0000256" key="9">
    <source>
        <dbReference type="ARBA" id="ARBA00022833"/>
    </source>
</evidence>
<keyword evidence="4" id="KW-0808">Transferase</keyword>
<reference evidence="14 15" key="1">
    <citation type="submission" date="2021-09" db="EMBL/GenBank/DDBJ databases">
        <title>Genomic insights and catalytic innovation underlie evolution of tropane alkaloids biosynthesis.</title>
        <authorList>
            <person name="Wang Y.-J."/>
            <person name="Tian T."/>
            <person name="Huang J.-P."/>
            <person name="Huang S.-X."/>
        </authorList>
    </citation>
    <scope>NUCLEOTIDE SEQUENCE [LARGE SCALE GENOMIC DNA]</scope>
    <source>
        <strain evidence="14">KIB-2018</strain>
        <tissue evidence="14">Leaf</tissue>
    </source>
</reference>
<evidence type="ECO:0000256" key="12">
    <source>
        <dbReference type="PROSITE-ProRule" id="PRU00175"/>
    </source>
</evidence>
<accession>A0AAV8TC92</accession>
<keyword evidence="7 12" id="KW-0863">Zinc-finger</keyword>
<dbReference type="GO" id="GO:0008270">
    <property type="term" value="F:zinc ion binding"/>
    <property type="evidence" value="ECO:0007669"/>
    <property type="project" value="UniProtKB-KW"/>
</dbReference>
<dbReference type="SUPFAM" id="SSF57850">
    <property type="entry name" value="RING/U-box"/>
    <property type="match status" value="1"/>
</dbReference>
<dbReference type="PANTHER" id="PTHR45977">
    <property type="entry name" value="TARGET OF ERK KINASE MPK-1"/>
    <property type="match status" value="1"/>
</dbReference>
<proteinExistence type="predicted"/>
<dbReference type="EMBL" id="JAIWQS010000005">
    <property type="protein sequence ID" value="KAJ8764263.1"/>
    <property type="molecule type" value="Genomic_DNA"/>
</dbReference>
<protein>
    <recommendedName>
        <fullName evidence="3">RING-type E3 ubiquitin transferase</fullName>
        <ecNumber evidence="3">2.3.2.27</ecNumber>
    </recommendedName>
</protein>
<dbReference type="Pfam" id="PF13639">
    <property type="entry name" value="zf-RING_2"/>
    <property type="match status" value="1"/>
</dbReference>
<keyword evidence="9" id="KW-0862">Zinc</keyword>
<organism evidence="14 15">
    <name type="scientific">Erythroxylum novogranatense</name>
    <dbReference type="NCBI Taxonomy" id="1862640"/>
    <lineage>
        <taxon>Eukaryota</taxon>
        <taxon>Viridiplantae</taxon>
        <taxon>Streptophyta</taxon>
        <taxon>Embryophyta</taxon>
        <taxon>Tracheophyta</taxon>
        <taxon>Spermatophyta</taxon>
        <taxon>Magnoliopsida</taxon>
        <taxon>eudicotyledons</taxon>
        <taxon>Gunneridae</taxon>
        <taxon>Pentapetalae</taxon>
        <taxon>rosids</taxon>
        <taxon>fabids</taxon>
        <taxon>Malpighiales</taxon>
        <taxon>Erythroxylaceae</taxon>
        <taxon>Erythroxylum</taxon>
    </lineage>
</organism>
<dbReference type="GO" id="GO:0016020">
    <property type="term" value="C:membrane"/>
    <property type="evidence" value="ECO:0007669"/>
    <property type="project" value="UniProtKB-SubCell"/>
</dbReference>
<evidence type="ECO:0000256" key="3">
    <source>
        <dbReference type="ARBA" id="ARBA00012483"/>
    </source>
</evidence>
<dbReference type="GO" id="GO:0016567">
    <property type="term" value="P:protein ubiquitination"/>
    <property type="evidence" value="ECO:0007669"/>
    <property type="project" value="TreeGrafter"/>
</dbReference>
<evidence type="ECO:0000256" key="6">
    <source>
        <dbReference type="ARBA" id="ARBA00022723"/>
    </source>
</evidence>
<evidence type="ECO:0000256" key="5">
    <source>
        <dbReference type="ARBA" id="ARBA00022692"/>
    </source>
</evidence>
<keyword evidence="11" id="KW-0472">Membrane</keyword>
<evidence type="ECO:0000259" key="13">
    <source>
        <dbReference type="PROSITE" id="PS50089"/>
    </source>
</evidence>
<evidence type="ECO:0000256" key="4">
    <source>
        <dbReference type="ARBA" id="ARBA00022679"/>
    </source>
</evidence>
<dbReference type="InterPro" id="IPR013083">
    <property type="entry name" value="Znf_RING/FYVE/PHD"/>
</dbReference>
<dbReference type="GO" id="GO:0061630">
    <property type="term" value="F:ubiquitin protein ligase activity"/>
    <property type="evidence" value="ECO:0007669"/>
    <property type="project" value="UniProtKB-EC"/>
</dbReference>
<comment type="catalytic activity">
    <reaction evidence="1">
        <text>S-ubiquitinyl-[E2 ubiquitin-conjugating enzyme]-L-cysteine + [acceptor protein]-L-lysine = [E2 ubiquitin-conjugating enzyme]-L-cysteine + N(6)-ubiquitinyl-[acceptor protein]-L-lysine.</text>
        <dbReference type="EC" id="2.3.2.27"/>
    </reaction>
</comment>
<evidence type="ECO:0000256" key="10">
    <source>
        <dbReference type="ARBA" id="ARBA00022989"/>
    </source>
</evidence>
<dbReference type="InterPro" id="IPR001841">
    <property type="entry name" value="Znf_RING"/>
</dbReference>
<keyword evidence="15" id="KW-1185">Reference proteome</keyword>
<dbReference type="Proteomes" id="UP001159364">
    <property type="component" value="Linkage Group LG05"/>
</dbReference>
<dbReference type="PROSITE" id="PS50089">
    <property type="entry name" value="ZF_RING_2"/>
    <property type="match status" value="1"/>
</dbReference>
<evidence type="ECO:0000256" key="11">
    <source>
        <dbReference type="ARBA" id="ARBA00023136"/>
    </source>
</evidence>
<keyword evidence="8" id="KW-0833">Ubl conjugation pathway</keyword>
<dbReference type="SMART" id="SM00184">
    <property type="entry name" value="RING"/>
    <property type="match status" value="1"/>
</dbReference>
<evidence type="ECO:0000313" key="15">
    <source>
        <dbReference type="Proteomes" id="UP001159364"/>
    </source>
</evidence>
<feature type="domain" description="RING-type" evidence="13">
    <location>
        <begin position="64"/>
        <end position="106"/>
    </location>
</feature>
<keyword evidence="6" id="KW-0479">Metal-binding</keyword>
<evidence type="ECO:0000256" key="1">
    <source>
        <dbReference type="ARBA" id="ARBA00000900"/>
    </source>
</evidence>
<dbReference type="GO" id="GO:0000325">
    <property type="term" value="C:plant-type vacuole"/>
    <property type="evidence" value="ECO:0007669"/>
    <property type="project" value="TreeGrafter"/>
</dbReference>
<evidence type="ECO:0000256" key="8">
    <source>
        <dbReference type="ARBA" id="ARBA00022786"/>
    </source>
</evidence>
<evidence type="ECO:0000313" key="14">
    <source>
        <dbReference type="EMBL" id="KAJ8764263.1"/>
    </source>
</evidence>
<keyword evidence="5" id="KW-0812">Transmembrane</keyword>
<gene>
    <name evidence="14" type="ORF">K2173_006003</name>
</gene>
<keyword evidence="10" id="KW-1133">Transmembrane helix</keyword>
<evidence type="ECO:0000256" key="2">
    <source>
        <dbReference type="ARBA" id="ARBA00004141"/>
    </source>
</evidence>
<comment type="caution">
    <text evidence="14">The sequence shown here is derived from an EMBL/GenBank/DDBJ whole genome shotgun (WGS) entry which is preliminary data.</text>
</comment>
<dbReference type="PANTHER" id="PTHR45977:SF13">
    <property type="entry name" value="GB|AAF27103.1"/>
    <property type="match status" value="1"/>
</dbReference>
<dbReference type="AlphaFoldDB" id="A0AAV8TC92"/>
<dbReference type="Gene3D" id="3.30.40.10">
    <property type="entry name" value="Zinc/RING finger domain, C3HC4 (zinc finger)"/>
    <property type="match status" value="1"/>
</dbReference>
<name>A0AAV8TC92_9ROSI</name>